<keyword evidence="2" id="KW-0326">Glycosidase</keyword>
<dbReference type="GO" id="GO:0005829">
    <property type="term" value="C:cytosol"/>
    <property type="evidence" value="ECO:0007669"/>
    <property type="project" value="TreeGrafter"/>
</dbReference>
<dbReference type="CDD" id="cd00455">
    <property type="entry name" value="nuc_hydro"/>
    <property type="match status" value="1"/>
</dbReference>
<evidence type="ECO:0000313" key="4">
    <source>
        <dbReference type="EMBL" id="EJR69220.1"/>
    </source>
</evidence>
<dbReference type="Gene3D" id="3.90.245.10">
    <property type="entry name" value="Ribonucleoside hydrolase-like"/>
    <property type="match status" value="1"/>
</dbReference>
<dbReference type="AlphaFoldDB" id="A0A9W5KTB4"/>
<dbReference type="GO" id="GO:0008477">
    <property type="term" value="F:purine nucleosidase activity"/>
    <property type="evidence" value="ECO:0007669"/>
    <property type="project" value="TreeGrafter"/>
</dbReference>
<evidence type="ECO:0000259" key="3">
    <source>
        <dbReference type="Pfam" id="PF01156"/>
    </source>
</evidence>
<proteinExistence type="predicted"/>
<dbReference type="Proteomes" id="UP000006967">
    <property type="component" value="Unassembled WGS sequence"/>
</dbReference>
<dbReference type="Pfam" id="PF01156">
    <property type="entry name" value="IU_nuc_hydro"/>
    <property type="match status" value="1"/>
</dbReference>
<evidence type="ECO:0000256" key="1">
    <source>
        <dbReference type="ARBA" id="ARBA00022801"/>
    </source>
</evidence>
<dbReference type="InterPro" id="IPR023186">
    <property type="entry name" value="IUNH"/>
</dbReference>
<evidence type="ECO:0000313" key="5">
    <source>
        <dbReference type="Proteomes" id="UP000006967"/>
    </source>
</evidence>
<sequence>MRFPSSLLIISPHQAGLYGINKIGGEHIPKKVLIFCDPGIDDTMALLLAFFIDEIEIVGIVADYGNVSKKMAVENAHFFNNETKNRNIKIFGGSERPLSGAPPAFFTDVHGKQGLGPIIPKVNITNGEMENFFEVIPLIEQYKDELIIVSLGRLTSLAILFIMCKQLMKQIKSYYVMGGAFLHPGNVTPISEANFYGDPTAANIVLQSTANMYIYPLNVTQYSIITPEMAEYIEAKGKAPLVKSLFDHYYYGYYKDTLPHLKGSPFHDTIPILALLDNSMFTYHKSPIVVMTESYAQGASIGEFRSLGESKPFIDWPSHQIAIDFDYNRFFKHFMSLMTGEQF</sequence>
<dbReference type="FunFam" id="3.90.245.10:FF:000005">
    <property type="entry name" value="Inosine-uridine preferring nucleoside hydrolase"/>
    <property type="match status" value="1"/>
</dbReference>
<dbReference type="SUPFAM" id="SSF53590">
    <property type="entry name" value="Nucleoside hydrolase"/>
    <property type="match status" value="1"/>
</dbReference>
<keyword evidence="1" id="KW-0378">Hydrolase</keyword>
<dbReference type="PANTHER" id="PTHR12304">
    <property type="entry name" value="INOSINE-URIDINE PREFERRING NUCLEOSIDE HYDROLASE"/>
    <property type="match status" value="1"/>
</dbReference>
<accession>A0A9W5KTB4</accession>
<dbReference type="EMBL" id="AHFG01000055">
    <property type="protein sequence ID" value="EJR69220.1"/>
    <property type="molecule type" value="Genomic_DNA"/>
</dbReference>
<dbReference type="InterPro" id="IPR001910">
    <property type="entry name" value="Inosine/uridine_hydrolase_dom"/>
</dbReference>
<dbReference type="PANTHER" id="PTHR12304:SF4">
    <property type="entry name" value="URIDINE NUCLEOSIDASE"/>
    <property type="match status" value="1"/>
</dbReference>
<protein>
    <recommendedName>
        <fullName evidence="3">Inosine/uridine-preferring nucleoside hydrolase domain-containing protein</fullName>
    </recommendedName>
</protein>
<gene>
    <name evidence="4" type="ORF">IK5_04715</name>
</gene>
<name>A0A9W5KTB4_BACCE</name>
<reference evidence="4 5" key="1">
    <citation type="submission" date="2012-04" db="EMBL/GenBank/DDBJ databases">
        <title>The Genome Sequence of Bacillus cereus VD154.</title>
        <authorList>
            <consortium name="The Broad Institute Genome Sequencing Platform"/>
            <consortium name="The Broad Institute Genome Sequencing Center for Infectious Disease"/>
            <person name="Feldgarden M."/>
            <person name="Van der Auwera G.A."/>
            <person name="Mahillon J."/>
            <person name="Duprez V."/>
            <person name="Timmery S."/>
            <person name="Mattelet C."/>
            <person name="Dierick K."/>
            <person name="Sun M."/>
            <person name="Yu Z."/>
            <person name="Zhu L."/>
            <person name="Hu X."/>
            <person name="Shank E.B."/>
            <person name="Swiecicka I."/>
            <person name="Hansen B.M."/>
            <person name="Andrup L."/>
            <person name="Young S.K."/>
            <person name="Zeng Q."/>
            <person name="Gargeya S."/>
            <person name="Fitzgerald M."/>
            <person name="Haas B."/>
            <person name="Abouelleil A."/>
            <person name="Alvarado L."/>
            <person name="Arachchi H.M."/>
            <person name="Berlin A."/>
            <person name="Chapman S.B."/>
            <person name="Goldberg J."/>
            <person name="Griggs A."/>
            <person name="Gujja S."/>
            <person name="Hansen M."/>
            <person name="Howarth C."/>
            <person name="Imamovic A."/>
            <person name="Larimer J."/>
            <person name="McCowen C."/>
            <person name="Montmayeur A."/>
            <person name="Murphy C."/>
            <person name="Neiman D."/>
            <person name="Pearson M."/>
            <person name="Priest M."/>
            <person name="Roberts A."/>
            <person name="Saif S."/>
            <person name="Shea T."/>
            <person name="Sisk P."/>
            <person name="Sykes S."/>
            <person name="Wortman J."/>
            <person name="Nusbaum C."/>
            <person name="Birren B."/>
        </authorList>
    </citation>
    <scope>NUCLEOTIDE SEQUENCE [LARGE SCALE GENOMIC DNA]</scope>
    <source>
        <strain evidence="4 5">VD154</strain>
    </source>
</reference>
<dbReference type="InterPro" id="IPR036452">
    <property type="entry name" value="Ribo_hydro-like"/>
</dbReference>
<comment type="caution">
    <text evidence="4">The sequence shown here is derived from an EMBL/GenBank/DDBJ whole genome shotgun (WGS) entry which is preliminary data.</text>
</comment>
<organism evidence="4 5">
    <name type="scientific">Bacillus cereus VD154</name>
    <dbReference type="NCBI Taxonomy" id="1053238"/>
    <lineage>
        <taxon>Bacteria</taxon>
        <taxon>Bacillati</taxon>
        <taxon>Bacillota</taxon>
        <taxon>Bacilli</taxon>
        <taxon>Bacillales</taxon>
        <taxon>Bacillaceae</taxon>
        <taxon>Bacillus</taxon>
        <taxon>Bacillus cereus group</taxon>
    </lineage>
</organism>
<feature type="domain" description="Inosine/uridine-preferring nucleoside hydrolase" evidence="3">
    <location>
        <begin position="32"/>
        <end position="332"/>
    </location>
</feature>
<dbReference type="GO" id="GO:0006152">
    <property type="term" value="P:purine nucleoside catabolic process"/>
    <property type="evidence" value="ECO:0007669"/>
    <property type="project" value="TreeGrafter"/>
</dbReference>
<evidence type="ECO:0000256" key="2">
    <source>
        <dbReference type="ARBA" id="ARBA00023295"/>
    </source>
</evidence>